<evidence type="ECO:0000259" key="1">
    <source>
        <dbReference type="Pfam" id="PF13449"/>
    </source>
</evidence>
<dbReference type="OrthoDB" id="9798539at2"/>
<dbReference type="AlphaFoldDB" id="A0A1H7VU09"/>
<keyword evidence="3" id="KW-1185">Reference proteome</keyword>
<dbReference type="STRING" id="1038014.SAMN04487910_4197"/>
<dbReference type="PANTHER" id="PTHR37957">
    <property type="entry name" value="BLR7070 PROTEIN"/>
    <property type="match status" value="1"/>
</dbReference>
<protein>
    <submittedName>
        <fullName evidence="2">Uncharacterized conserved protein</fullName>
    </submittedName>
</protein>
<evidence type="ECO:0000313" key="2">
    <source>
        <dbReference type="EMBL" id="SEM12660.1"/>
    </source>
</evidence>
<dbReference type="InterPro" id="IPR027372">
    <property type="entry name" value="Phytase-like_dom"/>
</dbReference>
<dbReference type="Proteomes" id="UP000198521">
    <property type="component" value="Unassembled WGS sequence"/>
</dbReference>
<feature type="domain" description="Phytase-like" evidence="1">
    <location>
        <begin position="53"/>
        <end position="356"/>
    </location>
</feature>
<accession>A0A1H7VU09</accession>
<dbReference type="Pfam" id="PF13449">
    <property type="entry name" value="Phytase-like"/>
    <property type="match status" value="1"/>
</dbReference>
<name>A0A1H7VU09_AQUAM</name>
<evidence type="ECO:0000313" key="3">
    <source>
        <dbReference type="Proteomes" id="UP000198521"/>
    </source>
</evidence>
<gene>
    <name evidence="2" type="ORF">SAMN04487910_4197</name>
</gene>
<dbReference type="RefSeq" id="WP_091412016.1">
    <property type="nucleotide sequence ID" value="NZ_FOAB01000009.1"/>
</dbReference>
<sequence length="375" mass="42925">MKYIILRSIFAILIIETLVSCASISNNTISSSFKIKYLDEYVIYNDSIFEESKIGGLSGIEYQEEQNMYYLVCDDAKNPRFYKAKISFEKNKFNKIVIDQLIKIKDPNSQFLHSNIADLEDIRMYNENEFIFSSEGSIKNNYDPAIFITDAMGNYKNKLLLPSYFLTNTDSKNKPRHNGVFEGLVNDIDNKGYWAAMELPLKLDGEEPSFDRPGAPVRITHFNTKIKTADFQFTYPLDKLAKDPKGKFGVNGITGILQLNKSQFLVIERGYSAGYRTQGNTVRIYLADIKEATNTLKFEFLQNKKYQLATKKLLFDFETVRDQLTDQIVDNIEGITFGPILANGNQSLLLISDNNFNPISEQINQLILLELLKTK</sequence>
<proteinExistence type="predicted"/>
<reference evidence="3" key="1">
    <citation type="submission" date="2016-10" db="EMBL/GenBank/DDBJ databases">
        <authorList>
            <person name="Varghese N."/>
            <person name="Submissions S."/>
        </authorList>
    </citation>
    <scope>NUCLEOTIDE SEQUENCE [LARGE SCALE GENOMIC DNA]</scope>
    <source>
        <strain evidence="3">DSM 25232 / NCIMB 14723 / 92V</strain>
    </source>
</reference>
<dbReference type="PANTHER" id="PTHR37957:SF1">
    <property type="entry name" value="PHYTASE-LIKE DOMAIN-CONTAINING PROTEIN"/>
    <property type="match status" value="1"/>
</dbReference>
<dbReference type="EMBL" id="FOAB01000009">
    <property type="protein sequence ID" value="SEM12660.1"/>
    <property type="molecule type" value="Genomic_DNA"/>
</dbReference>
<organism evidence="2 3">
    <name type="scientific">Aquimarina amphilecti</name>
    <dbReference type="NCBI Taxonomy" id="1038014"/>
    <lineage>
        <taxon>Bacteria</taxon>
        <taxon>Pseudomonadati</taxon>
        <taxon>Bacteroidota</taxon>
        <taxon>Flavobacteriia</taxon>
        <taxon>Flavobacteriales</taxon>
        <taxon>Flavobacteriaceae</taxon>
        <taxon>Aquimarina</taxon>
    </lineage>
</organism>